<reference evidence="2" key="1">
    <citation type="submission" date="2023-03" db="UniProtKB">
        <authorList>
            <consortium name="EnsemblPlants"/>
        </authorList>
    </citation>
    <scope>IDENTIFICATION</scope>
</reference>
<dbReference type="InterPro" id="IPR029480">
    <property type="entry name" value="Transpos_assoc"/>
</dbReference>
<evidence type="ECO:0000259" key="1">
    <source>
        <dbReference type="Pfam" id="PF13963"/>
    </source>
</evidence>
<proteinExistence type="predicted"/>
<dbReference type="Gramene" id="MELO3C034232.2.1">
    <property type="protein sequence ID" value="MELO3C034232.2.1"/>
    <property type="gene ID" value="MELO3C034232.2"/>
</dbReference>
<organism evidence="2">
    <name type="scientific">Cucumis melo</name>
    <name type="common">Muskmelon</name>
    <dbReference type="NCBI Taxonomy" id="3656"/>
    <lineage>
        <taxon>Eukaryota</taxon>
        <taxon>Viridiplantae</taxon>
        <taxon>Streptophyta</taxon>
        <taxon>Embryophyta</taxon>
        <taxon>Tracheophyta</taxon>
        <taxon>Spermatophyta</taxon>
        <taxon>Magnoliopsida</taxon>
        <taxon>eudicotyledons</taxon>
        <taxon>Gunneridae</taxon>
        <taxon>Pentapetalae</taxon>
        <taxon>rosids</taxon>
        <taxon>fabids</taxon>
        <taxon>Cucurbitales</taxon>
        <taxon>Cucurbitaceae</taxon>
        <taxon>Benincaseae</taxon>
        <taxon>Cucumis</taxon>
    </lineage>
</organism>
<evidence type="ECO:0000313" key="2">
    <source>
        <dbReference type="EnsemblPlants" id="MELO3C034232.2.1"/>
    </source>
</evidence>
<protein>
    <recommendedName>
        <fullName evidence="1">Transposase-associated domain-containing protein</fullName>
    </recommendedName>
</protein>
<accession>A0A9I9EIH5</accession>
<dbReference type="EnsemblPlants" id="MELO3C034232.2.1">
    <property type="protein sequence ID" value="MELO3C034232.2.1"/>
    <property type="gene ID" value="MELO3C034232.2"/>
</dbReference>
<dbReference type="Pfam" id="PF13963">
    <property type="entry name" value="Transpos_assoc"/>
    <property type="match status" value="1"/>
</dbReference>
<name>A0A9I9EIH5_CUCME</name>
<feature type="domain" description="Transposase-associated" evidence="1">
    <location>
        <begin position="3"/>
        <end position="66"/>
    </location>
</feature>
<dbReference type="AlphaFoldDB" id="A0A9I9EIH5"/>
<sequence length="77" mass="9255">MDKGWMKLRNKFFLEYRKGVTQFLKVVKFHIDAYERITCPYMRCMDLNWNLIEGMERYLLTIGISPTTQNGCIMESH</sequence>